<sequence>MKKINFFPRTKSEAMEIANEYIASKDGLAYDMDMSVDEAKANAKIVCKNLTLTVTCDGESPLKLYYKYED</sequence>
<reference evidence="1" key="1">
    <citation type="journal article" date="2021" name="Proc. Natl. Acad. Sci. U.S.A.">
        <title>A Catalog of Tens of Thousands of Viruses from Human Metagenomes Reveals Hidden Associations with Chronic Diseases.</title>
        <authorList>
            <person name="Tisza M.J."/>
            <person name="Buck C.B."/>
        </authorList>
    </citation>
    <scope>NUCLEOTIDE SEQUENCE</scope>
    <source>
        <strain evidence="1">Ctprd3</strain>
    </source>
</reference>
<dbReference type="EMBL" id="BK032783">
    <property type="protein sequence ID" value="DAF60149.1"/>
    <property type="molecule type" value="Genomic_DNA"/>
</dbReference>
<organism evidence="1">
    <name type="scientific">Siphoviridae sp. ctprd3</name>
    <dbReference type="NCBI Taxonomy" id="2827943"/>
    <lineage>
        <taxon>Viruses</taxon>
        <taxon>Duplodnaviria</taxon>
        <taxon>Heunggongvirae</taxon>
        <taxon>Uroviricota</taxon>
        <taxon>Caudoviricetes</taxon>
    </lineage>
</organism>
<accession>A0A8S5T9Z1</accession>
<protein>
    <submittedName>
        <fullName evidence="1">Integrin alpha-X, DPC MICELLES, CELL ADHESION</fullName>
    </submittedName>
</protein>
<name>A0A8S5T9Z1_9CAUD</name>
<evidence type="ECO:0000313" key="1">
    <source>
        <dbReference type="EMBL" id="DAF60149.1"/>
    </source>
</evidence>
<keyword evidence="1" id="KW-0401">Integrin</keyword>
<dbReference type="GO" id="GO:0007229">
    <property type="term" value="P:integrin-mediated signaling pathway"/>
    <property type="evidence" value="ECO:0007669"/>
    <property type="project" value="UniProtKB-KW"/>
</dbReference>
<proteinExistence type="predicted"/>